<comment type="caution">
    <text evidence="1">The sequence shown here is derived from an EMBL/GenBank/DDBJ whole genome shotgun (WGS) entry which is preliminary data.</text>
</comment>
<gene>
    <name evidence="1" type="ORF">GCM10022232_63870</name>
</gene>
<sequence length="190" mass="21339">MTPRISPATRDELSPENVARIEASVASGVPGISADNAFWTLGRHERLFKGYCAFAVRLFNGLIPRRDREILILRTAIVCRSDYEWGQHRIVAEHLEVLTVEEIGRTADIEWAGWSDHERALLRAVDELNADARLQDTTWETLAKGYDDGQLVEVLMLIGFYHMLAFTVNTVGVELEGDDLESVPSQATEN</sequence>
<organism evidence="1 2">
    <name type="scientific">Streptomyces plumbiresistens</name>
    <dbReference type="NCBI Taxonomy" id="511811"/>
    <lineage>
        <taxon>Bacteria</taxon>
        <taxon>Bacillati</taxon>
        <taxon>Actinomycetota</taxon>
        <taxon>Actinomycetes</taxon>
        <taxon>Kitasatosporales</taxon>
        <taxon>Streptomycetaceae</taxon>
        <taxon>Streptomyces</taxon>
    </lineage>
</organism>
<accession>A0ABP7SKH4</accession>
<dbReference type="PANTHER" id="PTHR34846">
    <property type="entry name" value="4-CARBOXYMUCONOLACTONE DECARBOXYLASE FAMILY PROTEIN (AFU_ORTHOLOGUE AFUA_6G11590)"/>
    <property type="match status" value="1"/>
</dbReference>
<dbReference type="EMBL" id="BAAAZX010000021">
    <property type="protein sequence ID" value="GAA4012937.1"/>
    <property type="molecule type" value="Genomic_DNA"/>
</dbReference>
<dbReference type="Gene3D" id="1.20.1290.10">
    <property type="entry name" value="AhpD-like"/>
    <property type="match status" value="1"/>
</dbReference>
<evidence type="ECO:0000313" key="2">
    <source>
        <dbReference type="Proteomes" id="UP001500456"/>
    </source>
</evidence>
<dbReference type="InterPro" id="IPR029032">
    <property type="entry name" value="AhpD-like"/>
</dbReference>
<proteinExistence type="predicted"/>
<evidence type="ECO:0008006" key="3">
    <source>
        <dbReference type="Google" id="ProtNLM"/>
    </source>
</evidence>
<dbReference type="Proteomes" id="UP001500456">
    <property type="component" value="Unassembled WGS sequence"/>
</dbReference>
<dbReference type="PANTHER" id="PTHR34846:SF5">
    <property type="entry name" value="CARBOXYMUCONOLACTONE DECARBOXYLASE-LIKE DOMAIN-CONTAINING PROTEIN"/>
    <property type="match status" value="1"/>
</dbReference>
<dbReference type="SUPFAM" id="SSF69118">
    <property type="entry name" value="AhpD-like"/>
    <property type="match status" value="1"/>
</dbReference>
<protein>
    <recommendedName>
        <fullName evidence="3">Carboxymuconolactone decarboxylase</fullName>
    </recommendedName>
</protein>
<reference evidence="2" key="1">
    <citation type="journal article" date="2019" name="Int. J. Syst. Evol. Microbiol.">
        <title>The Global Catalogue of Microorganisms (GCM) 10K type strain sequencing project: providing services to taxonomists for standard genome sequencing and annotation.</title>
        <authorList>
            <consortium name="The Broad Institute Genomics Platform"/>
            <consortium name="The Broad Institute Genome Sequencing Center for Infectious Disease"/>
            <person name="Wu L."/>
            <person name="Ma J."/>
        </authorList>
    </citation>
    <scope>NUCLEOTIDE SEQUENCE [LARGE SCALE GENOMIC DNA]</scope>
    <source>
        <strain evidence="2">JCM 16924</strain>
    </source>
</reference>
<name>A0ABP7SKH4_9ACTN</name>
<keyword evidence="2" id="KW-1185">Reference proteome</keyword>
<evidence type="ECO:0000313" key="1">
    <source>
        <dbReference type="EMBL" id="GAA4012937.1"/>
    </source>
</evidence>